<gene>
    <name evidence="10" type="ORF">OPHB3_0011</name>
</gene>
<keyword evidence="4" id="KW-1005">Bacterial flagellum biogenesis</keyword>
<dbReference type="NCBIfam" id="TIGR03825">
    <property type="entry name" value="FliH_bacil"/>
    <property type="match status" value="1"/>
</dbReference>
<evidence type="ECO:0000256" key="7">
    <source>
        <dbReference type="NCBIfam" id="TIGR03825"/>
    </source>
</evidence>
<dbReference type="GO" id="GO:0015031">
    <property type="term" value="P:protein transport"/>
    <property type="evidence" value="ECO:0007669"/>
    <property type="project" value="UniProtKB-KW"/>
</dbReference>
<keyword evidence="10" id="KW-0282">Flagellum</keyword>
<comment type="function">
    <text evidence="1">Needed for flagellar regrowth and assembly.</text>
</comment>
<sequence length="244" mass="28083">MSDSNVTGGKVIKIKPVITRNDVAAGVETEEQVQAELRKAQQTFEEVKENTAKMLQQTHDEIEQAKLNWEEEKKKLVEQAKRDGYQDGFNSGRDEGLLVYQTKLDELNQLTERAMKEFQQTVEKSTDEIINIALNTAEKIIDQKITEEPTSFLHIVNKAIKELKDQSIISIYLNPANYEFVVQQKEELLQILDDDTKLAIYIKDTVEENGCRIQHPFGELDIGIDTQLKQIREVLHEIVLEQKQ</sequence>
<keyword evidence="3" id="KW-0813">Transport</keyword>
<dbReference type="InterPro" id="IPR022524">
    <property type="entry name" value="FliH_Bacilli"/>
</dbReference>
<dbReference type="PANTHER" id="PTHR34982">
    <property type="entry name" value="YOP PROTEINS TRANSLOCATION PROTEIN L"/>
    <property type="match status" value="1"/>
</dbReference>
<comment type="caution">
    <text evidence="10">The sequence shown here is derived from an EMBL/GenBank/DDBJ whole genome shotgun (WGS) entry which is preliminary data.</text>
</comment>
<dbReference type="AlphaFoldDB" id="A0A0U9H0R5"/>
<evidence type="ECO:0000256" key="2">
    <source>
        <dbReference type="ARBA" id="ARBA00006602"/>
    </source>
</evidence>
<keyword evidence="5" id="KW-0653">Protein transport</keyword>
<evidence type="ECO:0000256" key="5">
    <source>
        <dbReference type="ARBA" id="ARBA00022927"/>
    </source>
</evidence>
<dbReference type="InterPro" id="IPR051472">
    <property type="entry name" value="T3SS_Stator/FliH"/>
</dbReference>
<dbReference type="GO" id="GO:0044781">
    <property type="term" value="P:bacterial-type flagellum organization"/>
    <property type="evidence" value="ECO:0007669"/>
    <property type="project" value="UniProtKB-KW"/>
</dbReference>
<comment type="similarity">
    <text evidence="2">Belongs to the FliH family.</text>
</comment>
<proteinExistence type="inferred from homology"/>
<keyword evidence="10" id="KW-0966">Cell projection</keyword>
<evidence type="ECO:0000313" key="10">
    <source>
        <dbReference type="EMBL" id="GAQ16095.1"/>
    </source>
</evidence>
<dbReference type="Proteomes" id="UP000052946">
    <property type="component" value="Unassembled WGS sequence"/>
</dbReference>
<organism evidence="10 11">
    <name type="scientific">Oceanobacillus picturae</name>
    <dbReference type="NCBI Taxonomy" id="171693"/>
    <lineage>
        <taxon>Bacteria</taxon>
        <taxon>Bacillati</taxon>
        <taxon>Bacillota</taxon>
        <taxon>Bacilli</taxon>
        <taxon>Bacillales</taxon>
        <taxon>Bacillaceae</taxon>
        <taxon>Oceanobacillus</taxon>
    </lineage>
</organism>
<evidence type="ECO:0000256" key="1">
    <source>
        <dbReference type="ARBA" id="ARBA00003041"/>
    </source>
</evidence>
<dbReference type="InterPro" id="IPR018035">
    <property type="entry name" value="Flagellar_FliH/T3SS_HrpE"/>
</dbReference>
<protein>
    <recommendedName>
        <fullName evidence="7">Flagellar assembly protein FliH</fullName>
    </recommendedName>
</protein>
<dbReference type="Pfam" id="PF02108">
    <property type="entry name" value="FliH"/>
    <property type="match status" value="1"/>
</dbReference>
<dbReference type="GO" id="GO:0005829">
    <property type="term" value="C:cytosol"/>
    <property type="evidence" value="ECO:0007669"/>
    <property type="project" value="TreeGrafter"/>
</dbReference>
<evidence type="ECO:0000313" key="11">
    <source>
        <dbReference type="Proteomes" id="UP000052946"/>
    </source>
</evidence>
<keyword evidence="6" id="KW-1006">Bacterial flagellum protein export</keyword>
<feature type="coiled-coil region" evidence="8">
    <location>
        <begin position="30"/>
        <end position="79"/>
    </location>
</feature>
<feature type="domain" description="Flagellar assembly protein FliH/Type III secretion system HrpE" evidence="9">
    <location>
        <begin position="103"/>
        <end position="231"/>
    </location>
</feature>
<reference evidence="11" key="1">
    <citation type="submission" date="2015-07" db="EMBL/GenBank/DDBJ databases">
        <title>Draft Genome Sequence of Oceanobacillus picturae Heshi-B3 that Was Isolated from Fermented Rice Bran with Aging Salted Mackerel, Which Was Named Heshiko as Traditional Fermented Seafood in Japan.</title>
        <authorList>
            <person name="Akuzawa S."/>
            <person name="Nakagawa J."/>
            <person name="Kanekatsu T."/>
            <person name="Kanesaki Y."/>
            <person name="Suzuki T."/>
        </authorList>
    </citation>
    <scope>NUCLEOTIDE SEQUENCE [LARGE SCALE GENOMIC DNA]</scope>
    <source>
        <strain evidence="11">Heshi-B3</strain>
    </source>
</reference>
<dbReference type="RefSeq" id="WP_193751940.1">
    <property type="nucleotide sequence ID" value="NZ_BBXV01000001.1"/>
</dbReference>
<evidence type="ECO:0000256" key="3">
    <source>
        <dbReference type="ARBA" id="ARBA00022448"/>
    </source>
</evidence>
<accession>A0A0U9H0R5</accession>
<evidence type="ECO:0000256" key="4">
    <source>
        <dbReference type="ARBA" id="ARBA00022795"/>
    </source>
</evidence>
<name>A0A0U9H0R5_9BACI</name>
<dbReference type="EMBL" id="BBXV01000001">
    <property type="protein sequence ID" value="GAQ16095.1"/>
    <property type="molecule type" value="Genomic_DNA"/>
</dbReference>
<evidence type="ECO:0000256" key="8">
    <source>
        <dbReference type="SAM" id="Coils"/>
    </source>
</evidence>
<evidence type="ECO:0000256" key="6">
    <source>
        <dbReference type="ARBA" id="ARBA00023225"/>
    </source>
</evidence>
<reference evidence="10 11" key="2">
    <citation type="journal article" date="2016" name="Genome Announc.">
        <title>Draft Genome Sequence of Oceanobacillus picturae Heshi-B3, Isolated from Fermented Rice Bran in a Traditional Japanese Seafood Dish.</title>
        <authorList>
            <person name="Akuzawa S."/>
            <person name="Nagaoka J."/>
            <person name="Kanekatsu M."/>
            <person name="Kanesaki Y."/>
            <person name="Suzuki T."/>
        </authorList>
    </citation>
    <scope>NUCLEOTIDE SEQUENCE [LARGE SCALE GENOMIC DNA]</scope>
    <source>
        <strain evidence="10 11">Heshi-B3</strain>
    </source>
</reference>
<dbReference type="PANTHER" id="PTHR34982:SF1">
    <property type="entry name" value="FLAGELLAR ASSEMBLY PROTEIN FLIH"/>
    <property type="match status" value="1"/>
</dbReference>
<keyword evidence="8" id="KW-0175">Coiled coil</keyword>
<keyword evidence="10" id="KW-0969">Cilium</keyword>
<evidence type="ECO:0000259" key="9">
    <source>
        <dbReference type="Pfam" id="PF02108"/>
    </source>
</evidence>